<dbReference type="PANTHER" id="PTHR33525:SF3">
    <property type="entry name" value="RIBONUCLEASE Y"/>
    <property type="match status" value="1"/>
</dbReference>
<dbReference type="PANTHER" id="PTHR33525">
    <property type="match status" value="1"/>
</dbReference>
<dbReference type="SUPFAM" id="SSF109604">
    <property type="entry name" value="HD-domain/PDEase-like"/>
    <property type="match status" value="1"/>
</dbReference>
<evidence type="ECO:0000259" key="1">
    <source>
        <dbReference type="PROSITE" id="PS51833"/>
    </source>
</evidence>
<dbReference type="AlphaFoldDB" id="A0AAI9IAA8"/>
<dbReference type="InterPro" id="IPR013976">
    <property type="entry name" value="HDOD"/>
</dbReference>
<gene>
    <name evidence="2" type="ORF">HFRIS_022118</name>
</gene>
<sequence length="313" mass="34244">MSTYVDPLIFRELQDSEVLPAPSGVRLRIMQMCQQEDIALPDLVAQIQGDPVLAGRLIQIANIPNLNKGRMVASVNVDLLLMVGLQAVRQMALAISLTESARRGDCAEFDYDAFWSRSTAMACASQALADLIPVAPPAEMFTIGLLADIGRLALASARPKRYGEILRGVGTDAAAAALRQEEKQAFSFDHLELAAAMMQDWLFPKLFCETVLHHEAADSTGLDEEDRQQRLIRLLELAACVADICVADDATRAALLPHLLQLGERFELPSSSLEYLCARVSWDWSEWGAMLKIPTRVLRELGSALAAATEQPG</sequence>
<dbReference type="RefSeq" id="WP_006465224.1">
    <property type="nucleotide sequence ID" value="NZ_AEEC02000047.1"/>
</dbReference>
<dbReference type="Proteomes" id="UP000006772">
    <property type="component" value="Unassembled WGS sequence"/>
</dbReference>
<dbReference type="PROSITE" id="PS51833">
    <property type="entry name" value="HDOD"/>
    <property type="match status" value="1"/>
</dbReference>
<proteinExistence type="predicted"/>
<feature type="domain" description="HDOD" evidence="1">
    <location>
        <begin position="19"/>
        <end position="217"/>
    </location>
</feature>
<dbReference type="Gene3D" id="1.10.3210.10">
    <property type="entry name" value="Hypothetical protein af1432"/>
    <property type="match status" value="1"/>
</dbReference>
<dbReference type="InterPro" id="IPR052340">
    <property type="entry name" value="RNase_Y/CdgJ"/>
</dbReference>
<reference evidence="2 3" key="1">
    <citation type="journal article" date="2013" name="Front. Microbiol.">
        <title>The genome of the endophytic bacterium H. frisingense GSF30(T) identifies diverse strategies in the Herbaspirillum genus to interact with plants.</title>
        <authorList>
            <person name="Straub D."/>
            <person name="Rothballer M."/>
            <person name="Hartmann A."/>
            <person name="Ludewig U."/>
        </authorList>
    </citation>
    <scope>NUCLEOTIDE SEQUENCE [LARGE SCALE GENOMIC DNA]</scope>
    <source>
        <strain evidence="2 3">GSF30</strain>
    </source>
</reference>
<evidence type="ECO:0000313" key="3">
    <source>
        <dbReference type="Proteomes" id="UP000006772"/>
    </source>
</evidence>
<organism evidence="2 3">
    <name type="scientific">Herbaspirillum frisingense GSF30</name>
    <dbReference type="NCBI Taxonomy" id="864073"/>
    <lineage>
        <taxon>Bacteria</taxon>
        <taxon>Pseudomonadati</taxon>
        <taxon>Pseudomonadota</taxon>
        <taxon>Betaproteobacteria</taxon>
        <taxon>Burkholderiales</taxon>
        <taxon>Oxalobacteraceae</taxon>
        <taxon>Herbaspirillum</taxon>
    </lineage>
</organism>
<comment type="caution">
    <text evidence="2">The sequence shown here is derived from an EMBL/GenBank/DDBJ whole genome shotgun (WGS) entry which is preliminary data.</text>
</comment>
<name>A0AAI9IAA8_9BURK</name>
<evidence type="ECO:0000313" key="2">
    <source>
        <dbReference type="EMBL" id="EOA02501.1"/>
    </source>
</evidence>
<accession>A0AAI9IAA8</accession>
<protein>
    <submittedName>
        <fullName evidence="2">Two component response regulator protein</fullName>
    </submittedName>
</protein>
<dbReference type="EMBL" id="AEEC02000047">
    <property type="protein sequence ID" value="EOA02501.1"/>
    <property type="molecule type" value="Genomic_DNA"/>
</dbReference>
<dbReference type="Pfam" id="PF08668">
    <property type="entry name" value="HDOD"/>
    <property type="match status" value="1"/>
</dbReference>